<keyword evidence="2" id="KW-1185">Reference proteome</keyword>
<organism evidence="1 2">
    <name type="scientific">Penicillium subrubescens</name>
    <dbReference type="NCBI Taxonomy" id="1316194"/>
    <lineage>
        <taxon>Eukaryota</taxon>
        <taxon>Fungi</taxon>
        <taxon>Dikarya</taxon>
        <taxon>Ascomycota</taxon>
        <taxon>Pezizomycotina</taxon>
        <taxon>Eurotiomycetes</taxon>
        <taxon>Eurotiomycetidae</taxon>
        <taxon>Eurotiales</taxon>
        <taxon>Aspergillaceae</taxon>
        <taxon>Penicillium</taxon>
    </lineage>
</organism>
<name>A0A1Q5T6K7_9EURO</name>
<accession>A0A1Q5T6K7</accession>
<dbReference type="EMBL" id="MNBE01000701">
    <property type="protein sequence ID" value="OKO95852.1"/>
    <property type="molecule type" value="Genomic_DNA"/>
</dbReference>
<sequence length="103" mass="11946">MVNEAPLLQYDTEYAEQRMAANEGDSSLLAEMRARLGKLGDDSKLLKFYTRTLKYDSKRLKYDTQDLKSPSRNSNLFTWIAPKEAEEMSSTFLCEDESYLDEE</sequence>
<comment type="caution">
    <text evidence="1">The sequence shown here is derived from an EMBL/GenBank/DDBJ whole genome shotgun (WGS) entry which is preliminary data.</text>
</comment>
<evidence type="ECO:0000313" key="1">
    <source>
        <dbReference type="EMBL" id="OKO95852.1"/>
    </source>
</evidence>
<proteinExistence type="predicted"/>
<protein>
    <submittedName>
        <fullName evidence="1">Uncharacterized protein</fullName>
    </submittedName>
</protein>
<dbReference type="Proteomes" id="UP000186955">
    <property type="component" value="Unassembled WGS sequence"/>
</dbReference>
<dbReference type="AlphaFoldDB" id="A0A1Q5T6K7"/>
<evidence type="ECO:0000313" key="2">
    <source>
        <dbReference type="Proteomes" id="UP000186955"/>
    </source>
</evidence>
<gene>
    <name evidence="1" type="ORF">PENSUB_10873</name>
</gene>
<reference evidence="1 2" key="1">
    <citation type="submission" date="2016-10" db="EMBL/GenBank/DDBJ databases">
        <title>Genome sequence of the ascomycete fungus Penicillium subrubescens.</title>
        <authorList>
            <person name="De Vries R.P."/>
            <person name="Peng M."/>
            <person name="Dilokpimol A."/>
            <person name="Hilden K."/>
            <person name="Makela M.R."/>
            <person name="Grigoriev I."/>
            <person name="Riley R."/>
            <person name="Granchi Z."/>
        </authorList>
    </citation>
    <scope>NUCLEOTIDE SEQUENCE [LARGE SCALE GENOMIC DNA]</scope>
    <source>
        <strain evidence="1 2">CBS 132785</strain>
    </source>
</reference>